<feature type="region of interest" description="Disordered" evidence="1">
    <location>
        <begin position="1"/>
        <end position="41"/>
    </location>
</feature>
<organism evidence="2">
    <name type="scientific">Sesamum latifolium</name>
    <dbReference type="NCBI Taxonomy" id="2727402"/>
    <lineage>
        <taxon>Eukaryota</taxon>
        <taxon>Viridiplantae</taxon>
        <taxon>Streptophyta</taxon>
        <taxon>Embryophyta</taxon>
        <taxon>Tracheophyta</taxon>
        <taxon>Spermatophyta</taxon>
        <taxon>Magnoliopsida</taxon>
        <taxon>eudicotyledons</taxon>
        <taxon>Gunneridae</taxon>
        <taxon>Pentapetalae</taxon>
        <taxon>asterids</taxon>
        <taxon>lamiids</taxon>
        <taxon>Lamiales</taxon>
        <taxon>Pedaliaceae</taxon>
        <taxon>Sesamum</taxon>
    </lineage>
</organism>
<dbReference type="AlphaFoldDB" id="A0AAW2SQ92"/>
<comment type="caution">
    <text evidence="2">The sequence shown here is derived from an EMBL/GenBank/DDBJ whole genome shotgun (WGS) entry which is preliminary data.</text>
</comment>
<evidence type="ECO:0000313" key="2">
    <source>
        <dbReference type="EMBL" id="KAL0394746.1"/>
    </source>
</evidence>
<protein>
    <submittedName>
        <fullName evidence="2">Uncharacterized protein</fullName>
    </submittedName>
</protein>
<accession>A0AAW2SQ92</accession>
<dbReference type="EMBL" id="JACGWN010000016">
    <property type="protein sequence ID" value="KAL0394746.1"/>
    <property type="molecule type" value="Genomic_DNA"/>
</dbReference>
<reference evidence="2" key="2">
    <citation type="journal article" date="2024" name="Plant">
        <title>Genomic evolution and insights into agronomic trait innovations of Sesamum species.</title>
        <authorList>
            <person name="Miao H."/>
            <person name="Wang L."/>
            <person name="Qu L."/>
            <person name="Liu H."/>
            <person name="Sun Y."/>
            <person name="Le M."/>
            <person name="Wang Q."/>
            <person name="Wei S."/>
            <person name="Zheng Y."/>
            <person name="Lin W."/>
            <person name="Duan Y."/>
            <person name="Cao H."/>
            <person name="Xiong S."/>
            <person name="Wang X."/>
            <person name="Wei L."/>
            <person name="Li C."/>
            <person name="Ma Q."/>
            <person name="Ju M."/>
            <person name="Zhao R."/>
            <person name="Li G."/>
            <person name="Mu C."/>
            <person name="Tian Q."/>
            <person name="Mei H."/>
            <person name="Zhang T."/>
            <person name="Gao T."/>
            <person name="Zhang H."/>
        </authorList>
    </citation>
    <scope>NUCLEOTIDE SEQUENCE</scope>
    <source>
        <strain evidence="2">KEN1</strain>
    </source>
</reference>
<reference evidence="2" key="1">
    <citation type="submission" date="2020-06" db="EMBL/GenBank/DDBJ databases">
        <authorList>
            <person name="Li T."/>
            <person name="Hu X."/>
            <person name="Zhang T."/>
            <person name="Song X."/>
            <person name="Zhang H."/>
            <person name="Dai N."/>
            <person name="Sheng W."/>
            <person name="Hou X."/>
            <person name="Wei L."/>
        </authorList>
    </citation>
    <scope>NUCLEOTIDE SEQUENCE</scope>
    <source>
        <strain evidence="2">KEN1</strain>
        <tissue evidence="2">Leaf</tissue>
    </source>
</reference>
<proteinExistence type="predicted"/>
<gene>
    <name evidence="2" type="ORF">Slati_4440800</name>
</gene>
<sequence>MAQPFSAGTERSRDTGRTSLRSQHARLPAFSMPRPATCDLLNPRPDQAAICSTRDLLEQQPAVVA</sequence>
<evidence type="ECO:0000256" key="1">
    <source>
        <dbReference type="SAM" id="MobiDB-lite"/>
    </source>
</evidence>
<name>A0AAW2SQ92_9LAMI</name>